<dbReference type="Proteomes" id="UP001526166">
    <property type="component" value="Unassembled WGS sequence"/>
</dbReference>
<comment type="similarity">
    <text evidence="1">Belongs to the protein kinase superfamily. NEK Ser/Thr protein kinase family. NIMA subfamily.</text>
</comment>
<dbReference type="PROSITE" id="PS00109">
    <property type="entry name" value="PROTEIN_KINASE_TYR"/>
    <property type="match status" value="1"/>
</dbReference>
<comment type="caution">
    <text evidence="13">The sequence shown here is derived from an EMBL/GenBank/DDBJ whole genome shotgun (WGS) entry which is preliminary data.</text>
</comment>
<dbReference type="RefSeq" id="WP_263847068.1">
    <property type="nucleotide sequence ID" value="NZ_JAOWKW010000002.1"/>
</dbReference>
<organism evidence="13 14">
    <name type="scientific">Sedimentimonas flavescens</name>
    <dbReference type="NCBI Taxonomy" id="2851012"/>
    <lineage>
        <taxon>Bacteria</taxon>
        <taxon>Pseudomonadati</taxon>
        <taxon>Pseudomonadota</taxon>
        <taxon>Alphaproteobacteria</taxon>
        <taxon>Rhodobacterales</taxon>
        <taxon>Rhodobacter group</taxon>
        <taxon>Sedimentimonas</taxon>
    </lineage>
</organism>
<dbReference type="CDD" id="cd14014">
    <property type="entry name" value="STKc_PknB_like"/>
    <property type="match status" value="1"/>
</dbReference>
<evidence type="ECO:0000256" key="8">
    <source>
        <dbReference type="ARBA" id="ARBA00047899"/>
    </source>
</evidence>
<feature type="region of interest" description="Disordered" evidence="11">
    <location>
        <begin position="321"/>
        <end position="362"/>
    </location>
</feature>
<keyword evidence="5 10" id="KW-0547">Nucleotide-binding</keyword>
<keyword evidence="7 10" id="KW-0067">ATP-binding</keyword>
<evidence type="ECO:0000256" key="1">
    <source>
        <dbReference type="ARBA" id="ARBA00010886"/>
    </source>
</evidence>
<evidence type="ECO:0000256" key="3">
    <source>
        <dbReference type="ARBA" id="ARBA00022527"/>
    </source>
</evidence>
<dbReference type="PANTHER" id="PTHR43671">
    <property type="entry name" value="SERINE/THREONINE-PROTEIN KINASE NEK"/>
    <property type="match status" value="1"/>
</dbReference>
<proteinExistence type="inferred from homology"/>
<dbReference type="GO" id="GO:0016301">
    <property type="term" value="F:kinase activity"/>
    <property type="evidence" value="ECO:0007669"/>
    <property type="project" value="UniProtKB-KW"/>
</dbReference>
<evidence type="ECO:0000256" key="11">
    <source>
        <dbReference type="SAM" id="MobiDB-lite"/>
    </source>
</evidence>
<dbReference type="EC" id="2.7.11.1" evidence="2"/>
<dbReference type="InterPro" id="IPR017441">
    <property type="entry name" value="Protein_kinase_ATP_BS"/>
</dbReference>
<feature type="binding site" evidence="10">
    <location>
        <position position="53"/>
    </location>
    <ligand>
        <name>ATP</name>
        <dbReference type="ChEBI" id="CHEBI:30616"/>
    </ligand>
</feature>
<evidence type="ECO:0000256" key="2">
    <source>
        <dbReference type="ARBA" id="ARBA00012513"/>
    </source>
</evidence>
<evidence type="ECO:0000256" key="7">
    <source>
        <dbReference type="ARBA" id="ARBA00022840"/>
    </source>
</evidence>
<gene>
    <name evidence="13" type="ORF">OE699_02990</name>
</gene>
<evidence type="ECO:0000313" key="13">
    <source>
        <dbReference type="EMBL" id="MCV2877807.1"/>
    </source>
</evidence>
<dbReference type="PROSITE" id="PS50011">
    <property type="entry name" value="PROTEIN_KINASE_DOM"/>
    <property type="match status" value="1"/>
</dbReference>
<keyword evidence="14" id="KW-1185">Reference proteome</keyword>
<accession>A0ABT2ZVN2</accession>
<comment type="catalytic activity">
    <reaction evidence="9">
        <text>L-seryl-[protein] + ATP = O-phospho-L-seryl-[protein] + ADP + H(+)</text>
        <dbReference type="Rhea" id="RHEA:17989"/>
        <dbReference type="Rhea" id="RHEA-COMP:9863"/>
        <dbReference type="Rhea" id="RHEA-COMP:11604"/>
        <dbReference type="ChEBI" id="CHEBI:15378"/>
        <dbReference type="ChEBI" id="CHEBI:29999"/>
        <dbReference type="ChEBI" id="CHEBI:30616"/>
        <dbReference type="ChEBI" id="CHEBI:83421"/>
        <dbReference type="ChEBI" id="CHEBI:456216"/>
        <dbReference type="EC" id="2.7.11.1"/>
    </reaction>
</comment>
<dbReference type="InterPro" id="IPR008266">
    <property type="entry name" value="Tyr_kinase_AS"/>
</dbReference>
<evidence type="ECO:0000256" key="4">
    <source>
        <dbReference type="ARBA" id="ARBA00022679"/>
    </source>
</evidence>
<name>A0ABT2ZVN2_9RHOB</name>
<dbReference type="InterPro" id="IPR020635">
    <property type="entry name" value="Tyr_kinase_cat_dom"/>
</dbReference>
<evidence type="ECO:0000256" key="10">
    <source>
        <dbReference type="PROSITE-ProRule" id="PRU10141"/>
    </source>
</evidence>
<evidence type="ECO:0000259" key="12">
    <source>
        <dbReference type="PROSITE" id="PS50011"/>
    </source>
</evidence>
<dbReference type="Pfam" id="PF00069">
    <property type="entry name" value="Pkinase"/>
    <property type="match status" value="1"/>
</dbReference>
<comment type="catalytic activity">
    <reaction evidence="8">
        <text>L-threonyl-[protein] + ATP = O-phospho-L-threonyl-[protein] + ADP + H(+)</text>
        <dbReference type="Rhea" id="RHEA:46608"/>
        <dbReference type="Rhea" id="RHEA-COMP:11060"/>
        <dbReference type="Rhea" id="RHEA-COMP:11605"/>
        <dbReference type="ChEBI" id="CHEBI:15378"/>
        <dbReference type="ChEBI" id="CHEBI:30013"/>
        <dbReference type="ChEBI" id="CHEBI:30616"/>
        <dbReference type="ChEBI" id="CHEBI:61977"/>
        <dbReference type="ChEBI" id="CHEBI:456216"/>
        <dbReference type="EC" id="2.7.11.1"/>
    </reaction>
</comment>
<keyword evidence="6 13" id="KW-0418">Kinase</keyword>
<dbReference type="SUPFAM" id="SSF56112">
    <property type="entry name" value="Protein kinase-like (PK-like)"/>
    <property type="match status" value="1"/>
</dbReference>
<dbReference type="PROSITE" id="PS00107">
    <property type="entry name" value="PROTEIN_KINASE_ATP"/>
    <property type="match status" value="1"/>
</dbReference>
<keyword evidence="4" id="KW-0808">Transferase</keyword>
<dbReference type="Gene3D" id="3.30.200.20">
    <property type="entry name" value="Phosphorylase Kinase, domain 1"/>
    <property type="match status" value="1"/>
</dbReference>
<evidence type="ECO:0000256" key="6">
    <source>
        <dbReference type="ARBA" id="ARBA00022777"/>
    </source>
</evidence>
<dbReference type="InterPro" id="IPR000719">
    <property type="entry name" value="Prot_kinase_dom"/>
</dbReference>
<evidence type="ECO:0000313" key="14">
    <source>
        <dbReference type="Proteomes" id="UP001526166"/>
    </source>
</evidence>
<dbReference type="PANTHER" id="PTHR43671:SF98">
    <property type="entry name" value="SERINE_THREONINE-PROTEIN KINASE NEK11"/>
    <property type="match status" value="1"/>
</dbReference>
<sequence length="718" mass="74998">MNYAESLEPGDDFLPVGTTLLNGTYAITDHLGSGGFGLTYLAGDQIGRKVVLKECFPASVCLRRSKQVRPQTRSHEDDFEKLIQNFVGEARQLAKLKHENVVPVLHFFEENDTAYMALEYVDGVDLTTHVDEKSGYLTPRRIMDLARQLVGALDYVHRHGVLHRDIAPDNIIVSKDDTPVLIDFGAARNVDAALAQSIFAVKDGFSPPEFYQPGEKHSAASDIYSFGATLYTLVTGHVPVDAQRRVVAQQNDQADPLAPLVGAVRGFPEGFLRAIDKAMALSPEDRPQRASELLELMQTTYDADGQPVSPRKPHLHVVGQEANSAPARRNPASEPRIPVPTRPAVPAGARTTERPGQACKPVTRPACAPAQKAACAPGRPVTKPATRQVERTATAVHDPASAEASARAKRAGAEVLPPLVSAGPDDISALRPKTGGKSNLGMILAAAAIAIGAAGGYFAFANKGEEVAVSEPAVVQPAAHAPAAVAQAPAPAAQEPAPEQITTPAPAAAPAAEPASPAALFTPAKPAAAAPGAGQDGWHIDIELALTQGADAAGKPAVVFSGGEHSPYPAGTILAAVGGAPVGGDPAGVAALAASYFALSDPASAGLPIEVTNPLFGTTTEAELPVQVSREVSMGIFDVVQERDRDAWRVRVSAASEASGLIAGDILLSERQSGRRIERASDLSGVLEGFSRLGQPSYELIVQRNGATKIIGVGLSTP</sequence>
<dbReference type="InterPro" id="IPR011009">
    <property type="entry name" value="Kinase-like_dom_sf"/>
</dbReference>
<feature type="region of interest" description="Disordered" evidence="11">
    <location>
        <begin position="486"/>
        <end position="516"/>
    </location>
</feature>
<evidence type="ECO:0000256" key="9">
    <source>
        <dbReference type="ARBA" id="ARBA00048679"/>
    </source>
</evidence>
<feature type="domain" description="Protein kinase" evidence="12">
    <location>
        <begin position="25"/>
        <end position="301"/>
    </location>
</feature>
<reference evidence="13 14" key="1">
    <citation type="submission" date="2022-10" db="EMBL/GenBank/DDBJ databases">
        <title>Sinirhodobacter sp. nov., isolated from ocean surface sediments.</title>
        <authorList>
            <person name="He W."/>
            <person name="Wang L."/>
            <person name="Zhang D.-F."/>
        </authorList>
    </citation>
    <scope>NUCLEOTIDE SEQUENCE [LARGE SCALE GENOMIC DNA]</scope>
    <source>
        <strain evidence="13 14">WL0115</strain>
    </source>
</reference>
<evidence type="ECO:0000256" key="5">
    <source>
        <dbReference type="ARBA" id="ARBA00022741"/>
    </source>
</evidence>
<keyword evidence="3" id="KW-0723">Serine/threonine-protein kinase</keyword>
<dbReference type="EMBL" id="JAOWKW010000002">
    <property type="protein sequence ID" value="MCV2877807.1"/>
    <property type="molecule type" value="Genomic_DNA"/>
</dbReference>
<dbReference type="Gene3D" id="1.10.510.10">
    <property type="entry name" value="Transferase(Phosphotransferase) domain 1"/>
    <property type="match status" value="1"/>
</dbReference>
<protein>
    <recommendedName>
        <fullName evidence="2">non-specific serine/threonine protein kinase</fullName>
        <ecNumber evidence="2">2.7.11.1</ecNumber>
    </recommendedName>
</protein>
<dbReference type="InterPro" id="IPR050660">
    <property type="entry name" value="NEK_Ser/Thr_kinase"/>
</dbReference>
<dbReference type="SMART" id="SM00219">
    <property type="entry name" value="TyrKc"/>
    <property type="match status" value="1"/>
</dbReference>